<feature type="compositionally biased region" description="Polar residues" evidence="11">
    <location>
        <begin position="607"/>
        <end position="642"/>
    </location>
</feature>
<dbReference type="PROSITE" id="PS50088">
    <property type="entry name" value="ANK_REPEAT"/>
    <property type="match status" value="5"/>
</dbReference>
<dbReference type="SMART" id="SM00454">
    <property type="entry name" value="SAM"/>
    <property type="match status" value="2"/>
</dbReference>
<reference evidence="14" key="1">
    <citation type="submission" date="2019-06" db="EMBL/GenBank/DDBJ databases">
        <authorList>
            <consortium name="Wellcome Sanger Institute Data Sharing"/>
        </authorList>
    </citation>
    <scope>NUCLEOTIDE SEQUENCE [LARGE SCALE GENOMIC DNA]</scope>
</reference>
<keyword evidence="3" id="KW-0963">Cytoplasm</keyword>
<evidence type="ECO:0000256" key="6">
    <source>
        <dbReference type="ARBA" id="ARBA00023043"/>
    </source>
</evidence>
<protein>
    <recommendedName>
        <fullName evidence="8">Caskin-2</fullName>
    </recommendedName>
</protein>
<dbReference type="GO" id="GO:0005737">
    <property type="term" value="C:cytoplasm"/>
    <property type="evidence" value="ECO:0007669"/>
    <property type="project" value="UniProtKB-SubCell"/>
</dbReference>
<keyword evidence="15" id="KW-1185">Reference proteome</keyword>
<dbReference type="InterPro" id="IPR035498">
    <property type="entry name" value="Caskin1/2_SAM_2"/>
</dbReference>
<evidence type="ECO:0000259" key="12">
    <source>
        <dbReference type="PROSITE" id="PS50002"/>
    </source>
</evidence>
<dbReference type="SUPFAM" id="SSF48403">
    <property type="entry name" value="Ankyrin repeat"/>
    <property type="match status" value="1"/>
</dbReference>
<comment type="subunit">
    <text evidence="7">May not bind CASK.</text>
</comment>
<dbReference type="InterPro" id="IPR001660">
    <property type="entry name" value="SAM"/>
</dbReference>
<dbReference type="PROSITE" id="PS50105">
    <property type="entry name" value="SAM_DOMAIN"/>
    <property type="match status" value="2"/>
</dbReference>
<dbReference type="InterPro" id="IPR036770">
    <property type="entry name" value="Ankyrin_rpt-contain_sf"/>
</dbReference>
<evidence type="ECO:0000256" key="10">
    <source>
        <dbReference type="PROSITE-ProRule" id="PRU00192"/>
    </source>
</evidence>
<keyword evidence="2 10" id="KW-0728">SH3 domain</keyword>
<dbReference type="SMART" id="SM00248">
    <property type="entry name" value="ANK"/>
    <property type="match status" value="6"/>
</dbReference>
<feature type="compositionally biased region" description="Basic and acidic residues" evidence="11">
    <location>
        <begin position="912"/>
        <end position="927"/>
    </location>
</feature>
<evidence type="ECO:0000256" key="9">
    <source>
        <dbReference type="PROSITE-ProRule" id="PRU00023"/>
    </source>
</evidence>
<dbReference type="InterPro" id="IPR001452">
    <property type="entry name" value="SH3_domain"/>
</dbReference>
<dbReference type="SUPFAM" id="SSF50044">
    <property type="entry name" value="SH3-domain"/>
    <property type="match status" value="1"/>
</dbReference>
<dbReference type="SMART" id="SM00326">
    <property type="entry name" value="SH3"/>
    <property type="match status" value="1"/>
</dbReference>
<dbReference type="Gene3D" id="2.30.30.40">
    <property type="entry name" value="SH3 Domains"/>
    <property type="match status" value="1"/>
</dbReference>
<keyword evidence="6 9" id="KW-0040">ANK repeat</keyword>
<feature type="repeat" description="ANK" evidence="9">
    <location>
        <begin position="76"/>
        <end position="108"/>
    </location>
</feature>
<dbReference type="FunFam" id="2.30.30.40:FF:000062">
    <property type="entry name" value="caskin-2 isoform X1"/>
    <property type="match status" value="1"/>
</dbReference>
<evidence type="ECO:0000256" key="11">
    <source>
        <dbReference type="SAM" id="MobiDB-lite"/>
    </source>
</evidence>
<evidence type="ECO:0000256" key="2">
    <source>
        <dbReference type="ARBA" id="ARBA00022443"/>
    </source>
</evidence>
<dbReference type="Pfam" id="PF16907">
    <property type="entry name" value="Caskin-Pro-rich"/>
    <property type="match status" value="1"/>
</dbReference>
<dbReference type="InterPro" id="IPR033635">
    <property type="entry name" value="ANKS1/Caskin"/>
</dbReference>
<feature type="compositionally biased region" description="Basic and acidic residues" evidence="11">
    <location>
        <begin position="843"/>
        <end position="854"/>
    </location>
</feature>
<feature type="repeat" description="ANK" evidence="9">
    <location>
        <begin position="10"/>
        <end position="42"/>
    </location>
</feature>
<dbReference type="InterPro" id="IPR035499">
    <property type="entry name" value="Caskin2_SH3"/>
</dbReference>
<dbReference type="SUPFAM" id="SSF47769">
    <property type="entry name" value="SAM/Pointed domain"/>
    <property type="match status" value="2"/>
</dbReference>
<dbReference type="Proteomes" id="UP000472271">
    <property type="component" value="Chromosome 8"/>
</dbReference>
<name>A0A672YCQ7_9TELE</name>
<feature type="compositionally biased region" description="Acidic residues" evidence="11">
    <location>
        <begin position="720"/>
        <end position="729"/>
    </location>
</feature>
<reference evidence="14" key="3">
    <citation type="submission" date="2025-09" db="UniProtKB">
        <authorList>
            <consortium name="Ensembl"/>
        </authorList>
    </citation>
    <scope>IDENTIFICATION</scope>
</reference>
<dbReference type="Pfam" id="PF16632">
    <property type="entry name" value="Caskin-tail"/>
    <property type="match status" value="1"/>
</dbReference>
<comment type="subcellular location">
    <subcellularLocation>
        <location evidence="1">Cytoplasm</location>
    </subcellularLocation>
</comment>
<feature type="compositionally biased region" description="Basic and acidic residues" evidence="11">
    <location>
        <begin position="646"/>
        <end position="660"/>
    </location>
</feature>
<feature type="compositionally biased region" description="Low complexity" evidence="11">
    <location>
        <begin position="786"/>
        <end position="817"/>
    </location>
</feature>
<evidence type="ECO:0000313" key="14">
    <source>
        <dbReference type="Ensembl" id="ENSSORP00005000551.1"/>
    </source>
</evidence>
<feature type="region of interest" description="Disordered" evidence="11">
    <location>
        <begin position="1048"/>
        <end position="1082"/>
    </location>
</feature>
<dbReference type="FunFam" id="1.10.150.50:FF:000028">
    <property type="entry name" value="caskin-2 isoform X2"/>
    <property type="match status" value="1"/>
</dbReference>
<dbReference type="CDD" id="cd12063">
    <property type="entry name" value="SH3_Caskin2"/>
    <property type="match status" value="1"/>
</dbReference>
<dbReference type="Gene3D" id="1.25.40.20">
    <property type="entry name" value="Ankyrin repeat-containing domain"/>
    <property type="match status" value="3"/>
</dbReference>
<keyword evidence="4" id="KW-0597">Phosphoprotein</keyword>
<proteinExistence type="predicted"/>
<feature type="domain" description="SAM" evidence="13">
    <location>
        <begin position="464"/>
        <end position="528"/>
    </location>
</feature>
<evidence type="ECO:0000256" key="8">
    <source>
        <dbReference type="ARBA" id="ARBA00073385"/>
    </source>
</evidence>
<dbReference type="PANTHER" id="PTHR24174:SF18">
    <property type="entry name" value="CASKIN-2"/>
    <property type="match status" value="1"/>
</dbReference>
<dbReference type="InterPro" id="IPR032117">
    <property type="entry name" value="Caskin_C"/>
</dbReference>
<feature type="repeat" description="ANK" evidence="9">
    <location>
        <begin position="43"/>
        <end position="75"/>
    </location>
</feature>
<feature type="region of interest" description="Disordered" evidence="11">
    <location>
        <begin position="678"/>
        <end position="1001"/>
    </location>
</feature>
<organism evidence="14 15">
    <name type="scientific">Sphaeramia orbicularis</name>
    <name type="common">orbiculate cardinalfish</name>
    <dbReference type="NCBI Taxonomy" id="375764"/>
    <lineage>
        <taxon>Eukaryota</taxon>
        <taxon>Metazoa</taxon>
        <taxon>Chordata</taxon>
        <taxon>Craniata</taxon>
        <taxon>Vertebrata</taxon>
        <taxon>Euteleostomi</taxon>
        <taxon>Actinopterygii</taxon>
        <taxon>Neopterygii</taxon>
        <taxon>Teleostei</taxon>
        <taxon>Neoteleostei</taxon>
        <taxon>Acanthomorphata</taxon>
        <taxon>Gobiaria</taxon>
        <taxon>Kurtiformes</taxon>
        <taxon>Apogonoidei</taxon>
        <taxon>Apogonidae</taxon>
        <taxon>Apogoninae</taxon>
        <taxon>Sphaeramia</taxon>
    </lineage>
</organism>
<dbReference type="PANTHER" id="PTHR24174">
    <property type="entry name" value="ANKYRIN REPEAT AND STERILE ALPHA MOTIF DOMAIN-CONTAINING PROTEIN 1"/>
    <property type="match status" value="1"/>
</dbReference>
<evidence type="ECO:0000256" key="4">
    <source>
        <dbReference type="ARBA" id="ARBA00022553"/>
    </source>
</evidence>
<dbReference type="CDD" id="cd09498">
    <property type="entry name" value="SAM_caskin1_2_repeat2"/>
    <property type="match status" value="1"/>
</dbReference>
<feature type="compositionally biased region" description="Polar residues" evidence="11">
    <location>
        <begin position="752"/>
        <end position="768"/>
    </location>
</feature>
<dbReference type="Pfam" id="PF12796">
    <property type="entry name" value="Ank_2"/>
    <property type="match status" value="3"/>
</dbReference>
<dbReference type="Ensembl" id="ENSSORT00005000577.1">
    <property type="protein sequence ID" value="ENSSORP00005000551.1"/>
    <property type="gene ID" value="ENSSORG00005000354.1"/>
</dbReference>
<dbReference type="FunFam" id="1.25.40.20:FF:000042">
    <property type="entry name" value="caskin-2 isoform X2"/>
    <property type="match status" value="1"/>
</dbReference>
<evidence type="ECO:0000256" key="3">
    <source>
        <dbReference type="ARBA" id="ARBA00022490"/>
    </source>
</evidence>
<dbReference type="PROSITE" id="PS50002">
    <property type="entry name" value="SH3"/>
    <property type="match status" value="1"/>
</dbReference>
<dbReference type="PROSITE" id="PS50297">
    <property type="entry name" value="ANK_REP_REGION"/>
    <property type="match status" value="5"/>
</dbReference>
<dbReference type="PRINTS" id="PR01415">
    <property type="entry name" value="ANKYRIN"/>
</dbReference>
<evidence type="ECO:0000256" key="5">
    <source>
        <dbReference type="ARBA" id="ARBA00022737"/>
    </source>
</evidence>
<keyword evidence="5" id="KW-0677">Repeat</keyword>
<dbReference type="InterPro" id="IPR002110">
    <property type="entry name" value="Ankyrin_rpt"/>
</dbReference>
<dbReference type="InterPro" id="IPR035497">
    <property type="entry name" value="Caskin1/2_SAM_1"/>
</dbReference>
<feature type="region of interest" description="Disordered" evidence="11">
    <location>
        <begin position="606"/>
        <end position="662"/>
    </location>
</feature>
<dbReference type="Pfam" id="PF00536">
    <property type="entry name" value="SAM_1"/>
    <property type="match status" value="2"/>
</dbReference>
<feature type="domain" description="SAM" evidence="13">
    <location>
        <begin position="395"/>
        <end position="458"/>
    </location>
</feature>
<feature type="repeat" description="ANK" evidence="9">
    <location>
        <begin position="182"/>
        <end position="214"/>
    </location>
</feature>
<feature type="compositionally biased region" description="Pro residues" evidence="11">
    <location>
        <begin position="985"/>
        <end position="996"/>
    </location>
</feature>
<dbReference type="CDD" id="cd09497">
    <property type="entry name" value="SAM_caskin1_2_repeat1"/>
    <property type="match status" value="1"/>
</dbReference>
<feature type="repeat" description="ANK" evidence="9">
    <location>
        <begin position="150"/>
        <end position="182"/>
    </location>
</feature>
<evidence type="ECO:0000313" key="15">
    <source>
        <dbReference type="Proteomes" id="UP000472271"/>
    </source>
</evidence>
<dbReference type="InterPro" id="IPR036028">
    <property type="entry name" value="SH3-like_dom_sf"/>
</dbReference>
<evidence type="ECO:0000259" key="13">
    <source>
        <dbReference type="PROSITE" id="PS50105"/>
    </source>
</evidence>
<reference evidence="14" key="2">
    <citation type="submission" date="2025-08" db="UniProtKB">
        <authorList>
            <consortium name="Ensembl"/>
        </authorList>
    </citation>
    <scope>IDENTIFICATION</scope>
</reference>
<feature type="domain" description="SH3" evidence="12">
    <location>
        <begin position="243"/>
        <end position="309"/>
    </location>
</feature>
<sequence>FIDCLHILIKEFSALHHAALTGTTELLSALLEAQASVDIKDSNGMRPLHYAAWQGKADSVLMLLRAAASVNGVSLDGHIPLHLAAQYGHYEVSEMLLQHQSNPCLVNKVKKTPLDLACEFGRVKVAQLLLSSNMVVALLEGERKEQTDSAFTTPLHLAARNGHKDIIRLLLNAGIDINKTTKSGTALHEASLYGKTEVVRLLLDAGVDVNIRNTYNQTALDIVNQFTTSHASRDIKQLLRDATGVLQVRALKDYWNIHDPTALNIRAGDIIMVMEQHMDGRWKGHIHDSQRGTDRVGFFPPSIVEVISRRNGDRSLCLIGVSPSRSRSGCPFEDIWVLRDSCHGKSLQRPLTPSPQTLPPGCPGSALCLRTRHTQATPPKTPRCPRWRVSSSQTKDAEAIYQWLSEFQLDQYTANFLGAGYDVPTISRMTPEDLTAIGVTKPGHRKKISIEINNLNIPEWLPEYIPLDLGEWLSAIGLPQYHKKLSENGYDSINIVKDLTWEDLQEIGITKLGHQKKLMLAVKKLCDIQRAILQAESGQGTLRRKGPGALHLVTIEPSDSGGECSSPHTPKMMTFQDSELSAELQTAMSSHYGGCDEGLAIKHAVGMSQSQDSIDTRSRGSGRSQEPPTASIGPQSWSQESLEGSPAKERNLPEGWDQRPKQVPLGTATVFKYPTIPAKPKLSGSPHGSPVFKDLSSSSRPDDYAKPRTQSLIRYALSDGEADEDEEELAVPSGNLPSYATLTRKPGRSQLGRLQSSPEKNVGRSQSFAVRARKKGPPPPPPKRLSSVSSTTSGELSDSSTTSSSGGGVVTDSPGSVRSIAASLEGRVRRRVQSECVNVETSRNPELDQGVKSDSEEEEPKGPGLEASSSPQNSSSECIPFGEGGNLTIKQRPKAPGPPRAEAVLEPPLPAKNEEAPEFNLKESDTVKRRHKPKDKESGGGSPCREGASRSESSSSRPQSQDDVRLRIGEAGLERPASPATGSPIKPPLSPKPAVAPKPVRHSLLAAQGTKVELGPDSLWFSQRLAAAGLSSPGVTVSVVQSVAFTAPSSPARQHAAPQSPSLSTTRHHASSTGPIHVSESSCGTEVVQQRLDQTSTCLEAALKAVERKLNQDDNSDGRVSTVKSAGTILDDIGNMFDDLADQLDAMLD</sequence>
<dbReference type="FunFam" id="1.25.40.20:FF:000053">
    <property type="entry name" value="caskin-2 isoform X1"/>
    <property type="match status" value="1"/>
</dbReference>
<evidence type="ECO:0000256" key="7">
    <source>
        <dbReference type="ARBA" id="ARBA00064417"/>
    </source>
</evidence>
<gene>
    <name evidence="14" type="primary">LOC115423746</name>
</gene>
<accession>A0A672YCQ7</accession>
<feature type="compositionally biased region" description="Low complexity" evidence="11">
    <location>
        <begin position="950"/>
        <end position="959"/>
    </location>
</feature>
<dbReference type="Gene3D" id="1.10.150.50">
    <property type="entry name" value="Transcription Factor, Ets-1"/>
    <property type="match status" value="2"/>
</dbReference>
<evidence type="ECO:0000256" key="1">
    <source>
        <dbReference type="ARBA" id="ARBA00004496"/>
    </source>
</evidence>
<dbReference type="InterPro" id="IPR013761">
    <property type="entry name" value="SAM/pointed_sf"/>
</dbReference>
<dbReference type="FunFam" id="1.10.150.50:FF:000032">
    <property type="entry name" value="caskin-1 isoform X1"/>
    <property type="match status" value="1"/>
</dbReference>
<dbReference type="AlphaFoldDB" id="A0A672YCQ7"/>